<dbReference type="AlphaFoldDB" id="A0A2S7N2I3"/>
<organism evidence="8 9">
    <name type="scientific">Pradoshia eiseniae</name>
    <dbReference type="NCBI Taxonomy" id="2064768"/>
    <lineage>
        <taxon>Bacteria</taxon>
        <taxon>Bacillati</taxon>
        <taxon>Bacillota</taxon>
        <taxon>Bacilli</taxon>
        <taxon>Bacillales</taxon>
        <taxon>Bacillaceae</taxon>
        <taxon>Pradoshia</taxon>
    </lineage>
</organism>
<dbReference type="InterPro" id="IPR007412">
    <property type="entry name" value="FlgM"/>
</dbReference>
<evidence type="ECO:0000256" key="4">
    <source>
        <dbReference type="ARBA" id="ARBA00022795"/>
    </source>
</evidence>
<protein>
    <recommendedName>
        <fullName evidence="2">Negative regulator of flagellin synthesis</fullName>
    </recommendedName>
</protein>
<evidence type="ECO:0000256" key="3">
    <source>
        <dbReference type="ARBA" id="ARBA00022491"/>
    </source>
</evidence>
<keyword evidence="5" id="KW-0805">Transcription regulation</keyword>
<comment type="caution">
    <text evidence="8">The sequence shown here is derived from an EMBL/GenBank/DDBJ whole genome shotgun (WGS) entry which is preliminary data.</text>
</comment>
<keyword evidence="8" id="KW-0282">Flagellum</keyword>
<keyword evidence="3" id="KW-0678">Repressor</keyword>
<evidence type="ECO:0000256" key="5">
    <source>
        <dbReference type="ARBA" id="ARBA00023015"/>
    </source>
</evidence>
<keyword evidence="4" id="KW-1005">Bacterial flagellum biogenesis</keyword>
<keyword evidence="6" id="KW-0804">Transcription</keyword>
<dbReference type="InterPro" id="IPR035890">
    <property type="entry name" value="Anti-sigma-28_factor_FlgM_sf"/>
</dbReference>
<feature type="domain" description="Anti-sigma-28 factor FlgM C-terminal" evidence="7">
    <location>
        <begin position="32"/>
        <end position="82"/>
    </location>
</feature>
<dbReference type="GO" id="GO:0044781">
    <property type="term" value="P:bacterial-type flagellum organization"/>
    <property type="evidence" value="ECO:0007669"/>
    <property type="project" value="UniProtKB-KW"/>
</dbReference>
<evidence type="ECO:0000313" key="8">
    <source>
        <dbReference type="EMBL" id="PQD96229.1"/>
    </source>
</evidence>
<evidence type="ECO:0000256" key="6">
    <source>
        <dbReference type="ARBA" id="ARBA00023163"/>
    </source>
</evidence>
<sequence length="87" mass="9927">MMRINQISQYGIQQYQKSINKPDEGMKATQTDKVEISKQAMELQSSPAAQAERQARIDEIKIQIENGTYQVNTKATAESLLNFYSKK</sequence>
<name>A0A2S7N2I3_9BACI</name>
<dbReference type="Pfam" id="PF04316">
    <property type="entry name" value="FlgM"/>
    <property type="match status" value="1"/>
</dbReference>
<dbReference type="RefSeq" id="WP_104848656.1">
    <property type="nucleotide sequence ID" value="NZ_PKOZ01000002.1"/>
</dbReference>
<dbReference type="GO" id="GO:0045892">
    <property type="term" value="P:negative regulation of DNA-templated transcription"/>
    <property type="evidence" value="ECO:0007669"/>
    <property type="project" value="InterPro"/>
</dbReference>
<evidence type="ECO:0000256" key="2">
    <source>
        <dbReference type="ARBA" id="ARBA00017823"/>
    </source>
</evidence>
<reference evidence="8 9" key="1">
    <citation type="submission" date="2017-12" db="EMBL/GenBank/DDBJ databases">
        <title>Taxonomic description and draft genome of Pradoshia cofamensis Gen. nov., sp. nov., a thermotolerant bacillale isolated from anterior gut of earthworm Eisenia fetida.</title>
        <authorList>
            <person name="Saha T."/>
            <person name="Chakraborty R."/>
        </authorList>
    </citation>
    <scope>NUCLEOTIDE SEQUENCE [LARGE SCALE GENOMIC DNA]</scope>
    <source>
        <strain evidence="8 9">EAG3</strain>
    </source>
</reference>
<evidence type="ECO:0000313" key="9">
    <source>
        <dbReference type="Proteomes" id="UP000239663"/>
    </source>
</evidence>
<dbReference type="InterPro" id="IPR031316">
    <property type="entry name" value="FlgM_C"/>
</dbReference>
<dbReference type="SUPFAM" id="SSF101498">
    <property type="entry name" value="Anti-sigma factor FlgM"/>
    <property type="match status" value="1"/>
</dbReference>
<proteinExistence type="inferred from homology"/>
<keyword evidence="8" id="KW-0969">Cilium</keyword>
<dbReference type="Proteomes" id="UP000239663">
    <property type="component" value="Unassembled WGS sequence"/>
</dbReference>
<keyword evidence="9" id="KW-1185">Reference proteome</keyword>
<dbReference type="OrthoDB" id="2991036at2"/>
<comment type="similarity">
    <text evidence="1">Belongs to the FlgM family.</text>
</comment>
<accession>A0A2S7N2I3</accession>
<evidence type="ECO:0000259" key="7">
    <source>
        <dbReference type="Pfam" id="PF04316"/>
    </source>
</evidence>
<keyword evidence="8" id="KW-0966">Cell projection</keyword>
<evidence type="ECO:0000256" key="1">
    <source>
        <dbReference type="ARBA" id="ARBA00005322"/>
    </source>
</evidence>
<dbReference type="EMBL" id="PKOZ01000002">
    <property type="protein sequence ID" value="PQD96229.1"/>
    <property type="molecule type" value="Genomic_DNA"/>
</dbReference>
<gene>
    <name evidence="8" type="primary">flgM</name>
    <name evidence="8" type="ORF">CYL18_06435</name>
</gene>
<dbReference type="NCBIfam" id="TIGR03824">
    <property type="entry name" value="FlgM_jcvi"/>
    <property type="match status" value="1"/>
</dbReference>